<dbReference type="EMBL" id="REGN01002274">
    <property type="protein sequence ID" value="RNA29147.1"/>
    <property type="molecule type" value="Genomic_DNA"/>
</dbReference>
<dbReference type="AlphaFoldDB" id="A0A3M7S0Q7"/>
<protein>
    <submittedName>
        <fullName evidence="1">Uncharacterized protein</fullName>
    </submittedName>
</protein>
<evidence type="ECO:0000313" key="1">
    <source>
        <dbReference type="EMBL" id="RNA29147.1"/>
    </source>
</evidence>
<organism evidence="1 2">
    <name type="scientific">Brachionus plicatilis</name>
    <name type="common">Marine rotifer</name>
    <name type="synonym">Brachionus muelleri</name>
    <dbReference type="NCBI Taxonomy" id="10195"/>
    <lineage>
        <taxon>Eukaryota</taxon>
        <taxon>Metazoa</taxon>
        <taxon>Spiralia</taxon>
        <taxon>Gnathifera</taxon>
        <taxon>Rotifera</taxon>
        <taxon>Eurotatoria</taxon>
        <taxon>Monogononta</taxon>
        <taxon>Pseudotrocha</taxon>
        <taxon>Ploima</taxon>
        <taxon>Brachionidae</taxon>
        <taxon>Brachionus</taxon>
    </lineage>
</organism>
<name>A0A3M7S0Q7_BRAPC</name>
<keyword evidence="2" id="KW-1185">Reference proteome</keyword>
<feature type="non-terminal residue" evidence="1">
    <location>
        <position position="33"/>
    </location>
</feature>
<accession>A0A3M7S0Q7</accession>
<comment type="caution">
    <text evidence="1">The sequence shown here is derived from an EMBL/GenBank/DDBJ whole genome shotgun (WGS) entry which is preliminary data.</text>
</comment>
<reference evidence="1 2" key="1">
    <citation type="journal article" date="2018" name="Sci. Rep.">
        <title>Genomic signatures of local adaptation to the degree of environmental predictability in rotifers.</title>
        <authorList>
            <person name="Franch-Gras L."/>
            <person name="Hahn C."/>
            <person name="Garcia-Roger E.M."/>
            <person name="Carmona M.J."/>
            <person name="Serra M."/>
            <person name="Gomez A."/>
        </authorList>
    </citation>
    <scope>NUCLEOTIDE SEQUENCE [LARGE SCALE GENOMIC DNA]</scope>
    <source>
        <strain evidence="1">HYR1</strain>
    </source>
</reference>
<dbReference type="Proteomes" id="UP000276133">
    <property type="component" value="Unassembled WGS sequence"/>
</dbReference>
<evidence type="ECO:0000313" key="2">
    <source>
        <dbReference type="Proteomes" id="UP000276133"/>
    </source>
</evidence>
<gene>
    <name evidence="1" type="ORF">BpHYR1_003515</name>
</gene>
<proteinExistence type="predicted"/>
<sequence>MYLILKKIVAKNNGKMKNKNLREIVREEWEKFK</sequence>